<sequence>MKKTMIACMGAVLLALVAEAATTPNILFIHMEDMGCEIPAYGDTTQETPALSKLAEEGMVFERVHVTATSCAPSRGSLFTGLYPHQNGMWAFDKTHGFHYRDGVPTFVKMFKDAGYATGISYKIGVEPYTAVPFDRQYKYMKNALGKDPGRFQVSNCIDGFEHFLQNLPKGEKFYFQAQTNDSHEDWSPNFEPIRGEKSKLGFKPVDPKTVKPLPQWGEVEMTDQVREYLATYYGAIQRVDYFVEKVLALLKQYGHADNTIVIFSSDHGPSGLYRGKTTSYEFGLHVPFIVKWPGVVKPNTRSEALVSFVDLMPTFLDLAELPKPDYLPGKSIIPVLTGERPLGDRKLLYSAYNSHTTGEDNYWPARTVTDGRFKLIHHLLGDGATARPGNLSASFQLGKMMEGSDVWNHCATPPAFELFDLQRDPGELVNLVGNPEYKKIEADLKASLAHWQLDIVADPLADPGTLAAFTDEYMTHCAEWRAKKDEIGKKAMEAQKWHLDKSRWLPAWDPTPYKPESYGKK</sequence>
<evidence type="ECO:0000313" key="3">
    <source>
        <dbReference type="EMBL" id="VGO21893.1"/>
    </source>
</evidence>
<accession>A0A6C2UPN6</accession>
<dbReference type="InterPro" id="IPR017850">
    <property type="entry name" value="Alkaline_phosphatase_core_sf"/>
</dbReference>
<evidence type="ECO:0000259" key="2">
    <source>
        <dbReference type="Pfam" id="PF00884"/>
    </source>
</evidence>
<dbReference type="AlphaFoldDB" id="A0A6C2UPN6"/>
<proteinExistence type="predicted"/>
<feature type="signal peptide" evidence="1">
    <location>
        <begin position="1"/>
        <end position="20"/>
    </location>
</feature>
<feature type="chain" id="PRO_5028925048" evidence="1">
    <location>
        <begin position="21"/>
        <end position="522"/>
    </location>
</feature>
<dbReference type="PANTHER" id="PTHR43751">
    <property type="entry name" value="SULFATASE"/>
    <property type="match status" value="1"/>
</dbReference>
<dbReference type="Pfam" id="PF00884">
    <property type="entry name" value="Sulfatase"/>
    <property type="match status" value="1"/>
</dbReference>
<dbReference type="SUPFAM" id="SSF53649">
    <property type="entry name" value="Alkaline phosphatase-like"/>
    <property type="match status" value="1"/>
</dbReference>
<dbReference type="RefSeq" id="WP_136063325.1">
    <property type="nucleotide sequence ID" value="NZ_CAAHFH010000002.1"/>
</dbReference>
<reference evidence="3 4" key="1">
    <citation type="submission" date="2019-04" db="EMBL/GenBank/DDBJ databases">
        <authorList>
            <person name="Van Vliet M D."/>
        </authorList>
    </citation>
    <scope>NUCLEOTIDE SEQUENCE [LARGE SCALE GENOMIC DNA]</scope>
    <source>
        <strain evidence="3 4">F21</strain>
    </source>
</reference>
<dbReference type="CDD" id="cd16027">
    <property type="entry name" value="SGSH"/>
    <property type="match status" value="1"/>
</dbReference>
<protein>
    <submittedName>
        <fullName evidence="3">Choline-sulfatase</fullName>
    </submittedName>
</protein>
<name>A0A6C2UPN6_9BACT</name>
<dbReference type="EMBL" id="CAAHFH010000002">
    <property type="protein sequence ID" value="VGO21893.1"/>
    <property type="molecule type" value="Genomic_DNA"/>
</dbReference>
<dbReference type="InterPro" id="IPR000917">
    <property type="entry name" value="Sulfatase_N"/>
</dbReference>
<feature type="domain" description="Sulfatase N-terminal" evidence="2">
    <location>
        <begin position="24"/>
        <end position="321"/>
    </location>
</feature>
<dbReference type="InterPro" id="IPR052701">
    <property type="entry name" value="GAG_Ulvan_Degrading_Sulfatases"/>
</dbReference>
<evidence type="ECO:0000313" key="4">
    <source>
        <dbReference type="Proteomes" id="UP000346198"/>
    </source>
</evidence>
<dbReference type="Proteomes" id="UP000346198">
    <property type="component" value="Unassembled WGS sequence"/>
</dbReference>
<evidence type="ECO:0000256" key="1">
    <source>
        <dbReference type="SAM" id="SignalP"/>
    </source>
</evidence>
<gene>
    <name evidence="3" type="primary">betC_50</name>
    <name evidence="3" type="ORF">SCARR_03973</name>
</gene>
<keyword evidence="1" id="KW-0732">Signal</keyword>
<dbReference type="PANTHER" id="PTHR43751:SF1">
    <property type="entry name" value="SULFATASE ATSG-RELATED"/>
    <property type="match status" value="1"/>
</dbReference>
<organism evidence="3 4">
    <name type="scientific">Pontiella sulfatireligans</name>
    <dbReference type="NCBI Taxonomy" id="2750658"/>
    <lineage>
        <taxon>Bacteria</taxon>
        <taxon>Pseudomonadati</taxon>
        <taxon>Kiritimatiellota</taxon>
        <taxon>Kiritimatiellia</taxon>
        <taxon>Kiritimatiellales</taxon>
        <taxon>Pontiellaceae</taxon>
        <taxon>Pontiella</taxon>
    </lineage>
</organism>
<dbReference type="Gene3D" id="3.40.720.10">
    <property type="entry name" value="Alkaline Phosphatase, subunit A"/>
    <property type="match status" value="1"/>
</dbReference>
<keyword evidence="4" id="KW-1185">Reference proteome</keyword>